<accession>A0A316YG45</accession>
<dbReference type="AlphaFoldDB" id="A0A316YG45"/>
<feature type="compositionally biased region" description="Low complexity" evidence="1">
    <location>
        <begin position="160"/>
        <end position="182"/>
    </location>
</feature>
<protein>
    <recommendedName>
        <fullName evidence="4">SH3 domain-containing protein</fullName>
    </recommendedName>
</protein>
<feature type="region of interest" description="Disordered" evidence="1">
    <location>
        <begin position="419"/>
        <end position="1001"/>
    </location>
</feature>
<evidence type="ECO:0000313" key="3">
    <source>
        <dbReference type="Proteomes" id="UP000245768"/>
    </source>
</evidence>
<dbReference type="InParanoid" id="A0A316YG45"/>
<name>A0A316YG45_9BASI</name>
<feature type="compositionally biased region" description="Acidic residues" evidence="1">
    <location>
        <begin position="981"/>
        <end position="1001"/>
    </location>
</feature>
<dbReference type="OrthoDB" id="9932926at2759"/>
<feature type="compositionally biased region" description="Basic and acidic residues" evidence="1">
    <location>
        <begin position="119"/>
        <end position="128"/>
    </location>
</feature>
<feature type="compositionally biased region" description="Basic and acidic residues" evidence="1">
    <location>
        <begin position="575"/>
        <end position="673"/>
    </location>
</feature>
<dbReference type="Proteomes" id="UP000245768">
    <property type="component" value="Unassembled WGS sequence"/>
</dbReference>
<feature type="region of interest" description="Disordered" evidence="1">
    <location>
        <begin position="109"/>
        <end position="188"/>
    </location>
</feature>
<feature type="compositionally biased region" description="Acidic residues" evidence="1">
    <location>
        <begin position="479"/>
        <end position="493"/>
    </location>
</feature>
<feature type="compositionally biased region" description="Acidic residues" evidence="1">
    <location>
        <begin position="962"/>
        <end position="973"/>
    </location>
</feature>
<dbReference type="Pfam" id="PF04908">
    <property type="entry name" value="SH3BGR"/>
    <property type="match status" value="1"/>
</dbReference>
<dbReference type="Gene3D" id="3.40.30.10">
    <property type="entry name" value="Glutaredoxin"/>
    <property type="match status" value="1"/>
</dbReference>
<proteinExistence type="predicted"/>
<feature type="compositionally biased region" description="Basic and acidic residues" evidence="1">
    <location>
        <begin position="517"/>
        <end position="560"/>
    </location>
</feature>
<dbReference type="InterPro" id="IPR006993">
    <property type="entry name" value="Glut_rich_SH3-bd"/>
</dbReference>
<feature type="compositionally biased region" description="Basic and acidic residues" evidence="1">
    <location>
        <begin position="915"/>
        <end position="926"/>
    </location>
</feature>
<feature type="compositionally biased region" description="Polar residues" evidence="1">
    <location>
        <begin position="850"/>
        <end position="861"/>
    </location>
</feature>
<feature type="compositionally biased region" description="Basic and acidic residues" evidence="1">
    <location>
        <begin position="339"/>
        <end position="351"/>
    </location>
</feature>
<dbReference type="SUPFAM" id="SSF52833">
    <property type="entry name" value="Thioredoxin-like"/>
    <property type="match status" value="1"/>
</dbReference>
<feature type="compositionally biased region" description="Low complexity" evidence="1">
    <location>
        <begin position="705"/>
        <end position="745"/>
    </location>
</feature>
<reference evidence="2" key="1">
    <citation type="journal article" date="2018" name="Mol. Biol. Evol.">
        <title>Broad Genomic Sampling Reveals a Smut Pathogenic Ancestry of the Fungal Clade Ustilaginomycotina.</title>
        <authorList>
            <person name="Kijpornyongpan T."/>
            <person name="Mondo S.J."/>
            <person name="Barry K."/>
            <person name="Sandor L."/>
            <person name="Lee J."/>
            <person name="Lipzen A."/>
            <person name="Pangilinan J."/>
            <person name="LaButti K."/>
            <person name="Hainaut M."/>
            <person name="Henrissat B."/>
            <person name="Grigoriev I.V."/>
            <person name="Spatafora J.W."/>
            <person name="Aime M.C."/>
        </authorList>
    </citation>
    <scope>NUCLEOTIDE SEQUENCE [LARGE SCALE GENOMIC DNA]</scope>
    <source>
        <strain evidence="2">MCA 4198</strain>
    </source>
</reference>
<dbReference type="InterPro" id="IPR036249">
    <property type="entry name" value="Thioredoxin-like_sf"/>
</dbReference>
<evidence type="ECO:0000313" key="2">
    <source>
        <dbReference type="EMBL" id="PWN87814.1"/>
    </source>
</evidence>
<feature type="compositionally biased region" description="Low complexity" evidence="1">
    <location>
        <begin position="755"/>
        <end position="766"/>
    </location>
</feature>
<feature type="compositionally biased region" description="Low complexity" evidence="1">
    <location>
        <begin position="879"/>
        <end position="894"/>
    </location>
</feature>
<dbReference type="EMBL" id="KZ819639">
    <property type="protein sequence ID" value="PWN87814.1"/>
    <property type="molecule type" value="Genomic_DNA"/>
</dbReference>
<dbReference type="RefSeq" id="XP_025375012.1">
    <property type="nucleotide sequence ID" value="XM_025525297.1"/>
</dbReference>
<feature type="compositionally biased region" description="Polar residues" evidence="1">
    <location>
        <begin position="799"/>
        <end position="832"/>
    </location>
</feature>
<feature type="compositionally biased region" description="Low complexity" evidence="1">
    <location>
        <begin position="927"/>
        <end position="940"/>
    </location>
</feature>
<feature type="compositionally biased region" description="Low complexity" evidence="1">
    <location>
        <begin position="781"/>
        <end position="793"/>
    </location>
</feature>
<evidence type="ECO:0008006" key="4">
    <source>
        <dbReference type="Google" id="ProtNLM"/>
    </source>
</evidence>
<feature type="compositionally biased region" description="Basic and acidic residues" evidence="1">
    <location>
        <begin position="214"/>
        <end position="241"/>
    </location>
</feature>
<feature type="compositionally biased region" description="Polar residues" evidence="1">
    <location>
        <begin position="328"/>
        <end position="338"/>
    </location>
</feature>
<feature type="region of interest" description="Disordered" evidence="1">
    <location>
        <begin position="209"/>
        <end position="368"/>
    </location>
</feature>
<keyword evidence="3" id="KW-1185">Reference proteome</keyword>
<dbReference type="PANTHER" id="PTHR36812:SF9">
    <property type="entry name" value="MYB-LIKE PROTEIN X ISOFORM X1"/>
    <property type="match status" value="1"/>
</dbReference>
<feature type="compositionally biased region" description="Basic and acidic residues" evidence="1">
    <location>
        <begin position="423"/>
        <end position="442"/>
    </location>
</feature>
<feature type="compositionally biased region" description="Basic and acidic residues" evidence="1">
    <location>
        <begin position="494"/>
        <end position="505"/>
    </location>
</feature>
<gene>
    <name evidence="2" type="ORF">FA10DRAFT_303901</name>
</gene>
<feature type="compositionally biased region" description="Basic and acidic residues" evidence="1">
    <location>
        <begin position="835"/>
        <end position="848"/>
    </location>
</feature>
<sequence>MTEAAAAVPTVVELFSTSILSNHKVRHRHERFVSVLQIKKVPFIYHDLASDEAAKSRWRRKAKDPQIPGVLVHNEWRGTFEEFEEAVEFGELDLFLNIDVERAKREAASGLAVGPAVADGKKEEEKQTEGSAVTRAPRDESIRKTSTTTTSTPVQGAPRLAGPIAPSAGAAGPSIPLAPAGSGERKEADAERFLASLGIDDLDLTEEEISEILEAGKENNSDISKPTEESSQEKAAEEKSQKYPGTLGLGNSKGGPVVPRTYIPSAEAGTKPLRLAKMGGGGGGDRRAPSVTSPRQRIESEGSKGSPVHARYNPASTSSKALAAEAQASVTSRAFSSQRLREAVSRGDDLKAAMSTTRTASGTDAKETVVGREDLDSLMASLGLGDNIKMTDEEAEAFLLDGTVPLGLGTGGDRLMRAGSVADKARSEAAARDVARRAKEKGYGSQRQSRASLISLDVEDTSPGEQNEATGDSSIVVKEEEEAEEAEKAEEEPPLQKEVAKVTAEDKEEEGGGPKGTMREDDTKAKEEEEERLRLEAEAKAVQAKAKEEEEERLRLEAEAKAVQAKAKEEEEEAEIARMTKKKEDEEDAARKRKEEEEARVRKEKEEEEEAARKVQDEKAKREAEEKARREAEEKAKKAEEEEEGRREREEKEQRARQREEEEKRQAREEESTPRAALVSLPTVDESTEQPSTAGASDRESAVLASTASEASAKPATATADANVRRSIASSSSASSRSSSSVASPAVPPPLDMEAAAAIKPVAASAIGEEGSGDEHDSKDASLSPSASSVRSPPRSPGNALQRQQPSSAKLSPQTSRSSSASNNLRHQTSFGERSPAEGRRRAMDVPRRQASNGSMGQSPSPHARAGESSFDHGNGPASLMSPSSSSDRMSQSSPVKSPNAKKKFSIPKPFSSQRNKDKDKDKDKTGPSSPSSSGAIPSARSEKTLSMILREADEAMRELDEGGPGDDDDDYADLLRGGDGDDFSVNEFALDDDDEDAEAK</sequence>
<feature type="compositionally biased region" description="Polar residues" evidence="1">
    <location>
        <begin position="463"/>
        <end position="473"/>
    </location>
</feature>
<dbReference type="GeneID" id="37047213"/>
<evidence type="ECO:0000256" key="1">
    <source>
        <dbReference type="SAM" id="MobiDB-lite"/>
    </source>
</evidence>
<dbReference type="STRING" id="215250.A0A316YG45"/>
<feature type="compositionally biased region" description="Basic and acidic residues" evidence="1">
    <location>
        <begin position="951"/>
        <end position="961"/>
    </location>
</feature>
<dbReference type="PANTHER" id="PTHR36812">
    <property type="entry name" value="NEUROFILAMENT TRIPLET M PROTEIN-LIKE PROTEIN"/>
    <property type="match status" value="1"/>
</dbReference>
<organism evidence="2 3">
    <name type="scientific">Acaromyces ingoldii</name>
    <dbReference type="NCBI Taxonomy" id="215250"/>
    <lineage>
        <taxon>Eukaryota</taxon>
        <taxon>Fungi</taxon>
        <taxon>Dikarya</taxon>
        <taxon>Basidiomycota</taxon>
        <taxon>Ustilaginomycotina</taxon>
        <taxon>Exobasidiomycetes</taxon>
        <taxon>Exobasidiales</taxon>
        <taxon>Cryptobasidiaceae</taxon>
        <taxon>Acaromyces</taxon>
    </lineage>
</organism>